<dbReference type="Gene3D" id="2.20.130.20">
    <property type="match status" value="1"/>
</dbReference>
<dbReference type="Pfam" id="PF00207">
    <property type="entry name" value="A2M"/>
    <property type="match status" value="1"/>
</dbReference>
<dbReference type="OrthoDB" id="9767116at2"/>
<evidence type="ECO:0000259" key="4">
    <source>
        <dbReference type="SMART" id="SM01360"/>
    </source>
</evidence>
<reference evidence="5" key="1">
    <citation type="submission" date="2016-09" db="EMBL/GenBank/DDBJ databases">
        <title>Draft genome of thermotolerant cyanobacterium Desertifilum sp. strain IPPAS B-1220.</title>
        <authorList>
            <person name="Sinetova M.A."/>
            <person name="Bolakhan K."/>
            <person name="Zayadan B.K."/>
            <person name="Mironov K.S."/>
            <person name="Ustinova V."/>
            <person name="Kupriyanova E.V."/>
            <person name="Sidorov R.A."/>
            <person name="Skrypnik A.N."/>
            <person name="Gogoleva N.E."/>
            <person name="Gogolev Y.V."/>
            <person name="Los D.A."/>
        </authorList>
    </citation>
    <scope>NUCLEOTIDE SEQUENCE [LARGE SCALE GENOMIC DNA]</scope>
    <source>
        <strain evidence="5">IPPAS B-1220</strain>
    </source>
</reference>
<dbReference type="InterPro" id="IPR051802">
    <property type="entry name" value="YfhM-like"/>
</dbReference>
<evidence type="ECO:0000256" key="1">
    <source>
        <dbReference type="ARBA" id="ARBA00010556"/>
    </source>
</evidence>
<dbReference type="PANTHER" id="PTHR40094">
    <property type="entry name" value="ALPHA-2-MACROGLOBULIN HOMOLOG"/>
    <property type="match status" value="1"/>
</dbReference>
<protein>
    <recommendedName>
        <fullName evidence="6">Alpha-2-macroglobulin</fullName>
    </recommendedName>
</protein>
<dbReference type="Gene3D" id="2.60.40.3710">
    <property type="match status" value="1"/>
</dbReference>
<dbReference type="Pfam" id="PF17972">
    <property type="entry name" value="bMG5"/>
    <property type="match status" value="1"/>
</dbReference>
<name>A0A1E5QHE3_9CYAN</name>
<comment type="similarity">
    <text evidence="1">Belongs to the protease inhibitor I39 (alpha-2-macroglobulin) family. Bacterial alpha-2-macroglobulin subfamily.</text>
</comment>
<dbReference type="Gene3D" id="2.60.40.1930">
    <property type="match status" value="1"/>
</dbReference>
<dbReference type="Pfam" id="PF07703">
    <property type="entry name" value="A2M_BRD"/>
    <property type="match status" value="1"/>
</dbReference>
<dbReference type="InterPro" id="IPR008930">
    <property type="entry name" value="Terpenoid_cyclase/PrenylTrfase"/>
</dbReference>
<evidence type="ECO:0008006" key="6">
    <source>
        <dbReference type="Google" id="ProtNLM"/>
    </source>
</evidence>
<dbReference type="InterPro" id="IPR041246">
    <property type="entry name" value="Bact_MG10"/>
</dbReference>
<sequence length="1906" mass="210789">MFSKSWIWRRLRYLLLSLLVVSAIAGCRFFTLTPGNPPLAEVAALPLPQLPNWIEQISPTGKAQPLNQIRIIFKEPLIPLESLDSSDQQKILNQFEITPALPGTFRFLTPRMVGFQADKAIPFATRVQVTLKAGLSDLSNHRLEEDLAWTFNTEPIQISNLPGKEAYPGAGIEPISLRPNLKFTSNVELDLTSLEQHLQLIPQDKNQKIPLKIELAKPETQTQNPEAEFNPASRTWDYAIIPQKNLEKATKYQLQISTGVRPANGNLASEIPFTTQVNTYAPFAFETLSYYGQPDAGGTYGRFTQGSAQLKFNNPIDAKTAEANISISPPPKDLPKLIQAYDNDRLVSLNPWAMEPNTNYTITVGENLKDKFGQTLSQPAKIQYQTSDVAGSLWVPTGLNIFPTGQDLQLNIETINLPDANYQAEFRVVQPTDLVYVDSAYPRGNGYDLLSSPNRWQTFSAASPKNQIQTSPVNLRQQLGGETGLLAYGVQAKTNSYLQEGRTQWRTATYYGMVELTNLGVFAQWFPEMGIVRVHRLTDGLPVSNAVVEIYQSKIEARAFPQPTPCATGNTNAAGMLVLNRENLQQCAGGERFAEAPSLLVIAKEGQDWAFARTEPYSGIYGYDLKVGWQSSQPESRGIIFSDRRLYQPGEKAAFTGFAYYLQNGEIRQDRNVRYAVTLESPDGKTQSLGNYTTNEFGTFSLEWNLEKNQPLGNYILRGKSDRGVEIIGELRVAEFKPPNFKVDLDLNRQFATTGENIEANAQSHYLFGAPVAKGTVKYYVTRSPFEFTPKGWEKFAFGQRWYWPEERPTLQSDVLQATQELDSQGQSRETFTIGSDIPYPMTYRVDAEVSDISNLSVANSQTLTVLPSDKVIGLQSNFVADAGKPFNLQLIVTEPTGKAISGERVRLELQQMDYSSVTRVVEGGATAQNQVEYTTVATQEVRSGNQPQTVSLTPPQSGAYRIRANFANAKNNATATDWQIWATGEEGVRWRNNDNRLEVKLDKDTYKPGETATALLQSPYPEGELYFAVVRDKPLYQRVTRVKGGAPQIQFQVTPEMLPNAAVEAVLVRQGQPISQEEPGKIEELSRIGLAPFQVNLEEKYLQVQVTPTHTEREPGSQQTVQLQVRDSQNRPIRSQLTVMVVNEAVLQLSGYRPPNLVETVYAEQPISTRFSDNRPDVVLQPASSPIAKGWGYGGGFSVGAESTRIRRDFQALAYYQGSVITDNQGKASVTFSLPDDLTTWRVMAVATDGNLNFGQGEATFMTTQALLANPILPQFARPGDRILAGLSITNNTGTSGNIQVNGEVTGSAKFEGKSSASGKTQAGTQAYRFPMVVEGTGEAKVKFISQLNNLSDAFEVPLEIRPYDITEQVIETGTTDTQVSIALNVDKNAIPHAGGLEISLASTLIPEITLPASETFQQDAFPFLEPVASQLLVAANLQILGQQYNQDFSHLALTEIETRNFELLQQLQQTDGGFASYPTQQQSDPFVTPYVAAALTKASQAGFSVDAGMQTQLQAYLKKLLANPSQNNACTDNLCKAQIRLNSLMALAEMGETRNDFLSDIYAQRSEFDPVTQIKLARYLTQVPEWRQEAQTLIAELQETLSIQGRSATVNLPELYHWLSSPTVTQAQALRLFVAENPRSETNNRLLQSLLDLRREGTWGSTYNNAEALTALVEYARTESAPPNFSASVKLGNQVLGSPRFTGYRNSTWSQTILTAELPKGKHNLVLQKSGNGKLHYLTTYRYRLPGNSPGRLNGLRVIREVRTVGETKVLQKTGLYAMEKPFAVKPGQVFDIGLQIITDHPVNHVAIVDPLPAGLEAVDASFQTSTPALEAQADSWQIGYQTIGRDRIIAYADRLSPGVYQLHYLARSVTPGTYSWPGAEAHLQYAPEEFGRTASTTLVVSGS</sequence>
<keyword evidence="2" id="KW-0732">Signal</keyword>
<evidence type="ECO:0000259" key="3">
    <source>
        <dbReference type="SMART" id="SM01359"/>
    </source>
</evidence>
<feature type="domain" description="Alpha-2-macroglobulin" evidence="4">
    <location>
        <begin position="1214"/>
        <end position="1304"/>
    </location>
</feature>
<dbReference type="SMART" id="SM01360">
    <property type="entry name" value="A2M"/>
    <property type="match status" value="1"/>
</dbReference>
<feature type="domain" description="Alpha-2-macroglobulin bait region" evidence="3">
    <location>
        <begin position="998"/>
        <end position="1150"/>
    </location>
</feature>
<dbReference type="InterPro" id="IPR002890">
    <property type="entry name" value="MG2"/>
</dbReference>
<accession>A0A1E5QHE3</accession>
<dbReference type="Gene3D" id="1.50.10.20">
    <property type="match status" value="1"/>
</dbReference>
<dbReference type="GO" id="GO:0004866">
    <property type="term" value="F:endopeptidase inhibitor activity"/>
    <property type="evidence" value="ECO:0007669"/>
    <property type="project" value="InterPro"/>
</dbReference>
<dbReference type="RefSeq" id="WP_069968371.1">
    <property type="nucleotide sequence ID" value="NZ_CM124774.1"/>
</dbReference>
<proteinExistence type="inferred from homology"/>
<dbReference type="SUPFAM" id="SSF48239">
    <property type="entry name" value="Terpenoid cyclases/Protein prenyltransferases"/>
    <property type="match status" value="1"/>
</dbReference>
<dbReference type="InterPro" id="IPR041203">
    <property type="entry name" value="Bact_A2M_MG5"/>
</dbReference>
<dbReference type="EMBL" id="MJGC01000075">
    <property type="protein sequence ID" value="OEJ74007.1"/>
    <property type="molecule type" value="Genomic_DNA"/>
</dbReference>
<gene>
    <name evidence="5" type="ORF">BH720_16770</name>
</gene>
<dbReference type="Pfam" id="PF17973">
    <property type="entry name" value="bMG10"/>
    <property type="match status" value="1"/>
</dbReference>
<organism evidence="5">
    <name type="scientific">Desertifilum tharense IPPAS B-1220</name>
    <dbReference type="NCBI Taxonomy" id="1781255"/>
    <lineage>
        <taxon>Bacteria</taxon>
        <taxon>Bacillati</taxon>
        <taxon>Cyanobacteriota</taxon>
        <taxon>Cyanophyceae</taxon>
        <taxon>Desertifilales</taxon>
        <taxon>Desertifilaceae</taxon>
        <taxon>Desertifilum</taxon>
    </lineage>
</organism>
<evidence type="ECO:0000313" key="5">
    <source>
        <dbReference type="EMBL" id="OEJ74007.1"/>
    </source>
</evidence>
<dbReference type="InterPro" id="IPR032812">
    <property type="entry name" value="SbsA_Ig"/>
</dbReference>
<dbReference type="InterPro" id="IPR001599">
    <property type="entry name" value="Macroglobln_a2"/>
</dbReference>
<evidence type="ECO:0000256" key="2">
    <source>
        <dbReference type="ARBA" id="ARBA00022729"/>
    </source>
</evidence>
<dbReference type="STRING" id="1781255.BH720_16770"/>
<dbReference type="InterPro" id="IPR011625">
    <property type="entry name" value="A2M_N_BRD"/>
</dbReference>
<dbReference type="Pfam" id="PF13205">
    <property type="entry name" value="Big_5"/>
    <property type="match status" value="1"/>
</dbReference>
<dbReference type="PROSITE" id="PS51257">
    <property type="entry name" value="PROKAR_LIPOPROTEIN"/>
    <property type="match status" value="1"/>
</dbReference>
<dbReference type="PANTHER" id="PTHR40094:SF1">
    <property type="entry name" value="UBIQUITIN DOMAIN-CONTAINING PROTEIN"/>
    <property type="match status" value="1"/>
</dbReference>
<dbReference type="Pfam" id="PF01835">
    <property type="entry name" value="MG2"/>
    <property type="match status" value="1"/>
</dbReference>
<comment type="caution">
    <text evidence="5">The sequence shown here is derived from an EMBL/GenBank/DDBJ whole genome shotgun (WGS) entry which is preliminary data.</text>
</comment>
<dbReference type="SMART" id="SM01359">
    <property type="entry name" value="A2M_N_2"/>
    <property type="match status" value="1"/>
</dbReference>